<reference evidence="1" key="1">
    <citation type="journal article" date="2014" name="Front. Microbiol.">
        <title>High frequency of phylogenetically diverse reductive dehalogenase-homologous genes in deep subseafloor sedimentary metagenomes.</title>
        <authorList>
            <person name="Kawai M."/>
            <person name="Futagami T."/>
            <person name="Toyoda A."/>
            <person name="Takaki Y."/>
            <person name="Nishi S."/>
            <person name="Hori S."/>
            <person name="Arai W."/>
            <person name="Tsubouchi T."/>
            <person name="Morono Y."/>
            <person name="Uchiyama I."/>
            <person name="Ito T."/>
            <person name="Fujiyama A."/>
            <person name="Inagaki F."/>
            <person name="Takami H."/>
        </authorList>
    </citation>
    <scope>NUCLEOTIDE SEQUENCE</scope>
    <source>
        <strain evidence="1">Expedition CK06-06</strain>
    </source>
</reference>
<protein>
    <submittedName>
        <fullName evidence="1">Uncharacterized protein</fullName>
    </submittedName>
</protein>
<dbReference type="EMBL" id="BARS01006651">
    <property type="protein sequence ID" value="GAF71746.1"/>
    <property type="molecule type" value="Genomic_DNA"/>
</dbReference>
<organism evidence="1">
    <name type="scientific">marine sediment metagenome</name>
    <dbReference type="NCBI Taxonomy" id="412755"/>
    <lineage>
        <taxon>unclassified sequences</taxon>
        <taxon>metagenomes</taxon>
        <taxon>ecological metagenomes</taxon>
    </lineage>
</organism>
<accession>X0S970</accession>
<comment type="caution">
    <text evidence="1">The sequence shown here is derived from an EMBL/GenBank/DDBJ whole genome shotgun (WGS) entry which is preliminary data.</text>
</comment>
<evidence type="ECO:0000313" key="1">
    <source>
        <dbReference type="EMBL" id="GAF71746.1"/>
    </source>
</evidence>
<proteinExistence type="predicted"/>
<sequence length="152" mass="17502">MKNFEFFHGAAVIKIVHSGRFKKVESFGKSNSSYLLDEKIGLYIKYSSKRIPPWSFTFDNEHVSEVKEMFSLLGNVFIALVCNVDGICCLDWKEFNTIISIDSRIHPKWIRTIRKKNEKYSVYGIDGNLKHKIGNSDFPSKLNISGESNLYP</sequence>
<name>X0S970_9ZZZZ</name>
<dbReference type="AlphaFoldDB" id="X0S970"/>
<gene>
    <name evidence="1" type="ORF">S01H1_12930</name>
</gene>